<feature type="domain" description="Signal transduction histidine kinase subgroup 3 dimerisation and phosphoacceptor" evidence="11">
    <location>
        <begin position="206"/>
        <end position="273"/>
    </location>
</feature>
<feature type="transmembrane region" description="Helical" evidence="9">
    <location>
        <begin position="36"/>
        <end position="54"/>
    </location>
</feature>
<feature type="domain" description="Histidine kinase/HSP90-like ATPase" evidence="10">
    <location>
        <begin position="318"/>
        <end position="405"/>
    </location>
</feature>
<comment type="catalytic activity">
    <reaction evidence="1">
        <text>ATP + protein L-histidine = ADP + protein N-phospho-L-histidine.</text>
        <dbReference type="EC" id="2.7.13.3"/>
    </reaction>
</comment>
<protein>
    <recommendedName>
        <fullName evidence="2">histidine kinase</fullName>
        <ecNumber evidence="2">2.7.13.3</ecNumber>
    </recommendedName>
</protein>
<evidence type="ECO:0000313" key="13">
    <source>
        <dbReference type="Proteomes" id="UP000619260"/>
    </source>
</evidence>
<name>A0A8J3YT07_9ACTN</name>
<evidence type="ECO:0000259" key="10">
    <source>
        <dbReference type="Pfam" id="PF02518"/>
    </source>
</evidence>
<evidence type="ECO:0000256" key="5">
    <source>
        <dbReference type="ARBA" id="ARBA00022741"/>
    </source>
</evidence>
<keyword evidence="9" id="KW-0472">Membrane</keyword>
<dbReference type="Pfam" id="PF07730">
    <property type="entry name" value="HisKA_3"/>
    <property type="match status" value="1"/>
</dbReference>
<dbReference type="Gene3D" id="3.30.565.10">
    <property type="entry name" value="Histidine kinase-like ATPase, C-terminal domain"/>
    <property type="match status" value="1"/>
</dbReference>
<dbReference type="AlphaFoldDB" id="A0A8J3YT07"/>
<dbReference type="GO" id="GO:0005524">
    <property type="term" value="F:ATP binding"/>
    <property type="evidence" value="ECO:0007669"/>
    <property type="project" value="UniProtKB-KW"/>
</dbReference>
<dbReference type="PANTHER" id="PTHR24421:SF10">
    <property type="entry name" value="NITRATE_NITRITE SENSOR PROTEIN NARQ"/>
    <property type="match status" value="1"/>
</dbReference>
<evidence type="ECO:0000256" key="4">
    <source>
        <dbReference type="ARBA" id="ARBA00022679"/>
    </source>
</evidence>
<keyword evidence="13" id="KW-1185">Reference proteome</keyword>
<dbReference type="InterPro" id="IPR036890">
    <property type="entry name" value="HATPase_C_sf"/>
</dbReference>
<feature type="transmembrane region" description="Helical" evidence="9">
    <location>
        <begin position="60"/>
        <end position="80"/>
    </location>
</feature>
<keyword evidence="8" id="KW-0902">Two-component regulatory system</keyword>
<dbReference type="SUPFAM" id="SSF55874">
    <property type="entry name" value="ATPase domain of HSP90 chaperone/DNA topoisomerase II/histidine kinase"/>
    <property type="match status" value="1"/>
</dbReference>
<evidence type="ECO:0000256" key="1">
    <source>
        <dbReference type="ARBA" id="ARBA00000085"/>
    </source>
</evidence>
<dbReference type="Proteomes" id="UP000619260">
    <property type="component" value="Unassembled WGS sequence"/>
</dbReference>
<dbReference type="EC" id="2.7.13.3" evidence="2"/>
<dbReference type="GO" id="GO:0000155">
    <property type="term" value="F:phosphorelay sensor kinase activity"/>
    <property type="evidence" value="ECO:0007669"/>
    <property type="project" value="InterPro"/>
</dbReference>
<reference evidence="12" key="1">
    <citation type="submission" date="2021-01" db="EMBL/GenBank/DDBJ databases">
        <title>Whole genome shotgun sequence of Virgisporangium aliadipatigenens NBRC 105644.</title>
        <authorList>
            <person name="Komaki H."/>
            <person name="Tamura T."/>
        </authorList>
    </citation>
    <scope>NUCLEOTIDE SEQUENCE</scope>
    <source>
        <strain evidence="12">NBRC 105644</strain>
    </source>
</reference>
<evidence type="ECO:0000256" key="6">
    <source>
        <dbReference type="ARBA" id="ARBA00022777"/>
    </source>
</evidence>
<dbReference type="RefSeq" id="WP_203904387.1">
    <property type="nucleotide sequence ID" value="NZ_BOPF01000041.1"/>
</dbReference>
<keyword evidence="3" id="KW-0597">Phosphoprotein</keyword>
<evidence type="ECO:0000259" key="11">
    <source>
        <dbReference type="Pfam" id="PF07730"/>
    </source>
</evidence>
<evidence type="ECO:0000256" key="9">
    <source>
        <dbReference type="SAM" id="Phobius"/>
    </source>
</evidence>
<dbReference type="Gene3D" id="1.20.5.1930">
    <property type="match status" value="1"/>
</dbReference>
<evidence type="ECO:0000256" key="3">
    <source>
        <dbReference type="ARBA" id="ARBA00022553"/>
    </source>
</evidence>
<dbReference type="InterPro" id="IPR050482">
    <property type="entry name" value="Sensor_HK_TwoCompSys"/>
</dbReference>
<keyword evidence="4" id="KW-0808">Transferase</keyword>
<keyword evidence="9" id="KW-1133">Transmembrane helix</keyword>
<accession>A0A8J3YT07</accession>
<dbReference type="GO" id="GO:0016020">
    <property type="term" value="C:membrane"/>
    <property type="evidence" value="ECO:0007669"/>
    <property type="project" value="InterPro"/>
</dbReference>
<dbReference type="GO" id="GO:0046983">
    <property type="term" value="F:protein dimerization activity"/>
    <property type="evidence" value="ECO:0007669"/>
    <property type="project" value="InterPro"/>
</dbReference>
<keyword evidence="7" id="KW-0067">ATP-binding</keyword>
<keyword evidence="6 12" id="KW-0418">Kinase</keyword>
<feature type="transmembrane region" description="Helical" evidence="9">
    <location>
        <begin position="128"/>
        <end position="149"/>
    </location>
</feature>
<evidence type="ECO:0000256" key="8">
    <source>
        <dbReference type="ARBA" id="ARBA00023012"/>
    </source>
</evidence>
<keyword evidence="9" id="KW-0812">Transmembrane</keyword>
<evidence type="ECO:0000256" key="7">
    <source>
        <dbReference type="ARBA" id="ARBA00022840"/>
    </source>
</evidence>
<proteinExistence type="predicted"/>
<gene>
    <name evidence="12" type="ORF">Val02_78570</name>
</gene>
<dbReference type="InterPro" id="IPR011712">
    <property type="entry name" value="Sig_transdc_His_kin_sub3_dim/P"/>
</dbReference>
<sequence>MGAERQDAQPVAAAHRATVAERVWGRLTRVVAEHRAAFWVAVAVFVCAAALFPLPVGSKFLPTAVTAVVVAGSFVVVPLLRWPSWMVPATATAGVIALMPIRPADSPIRAAIILAVLFFAVHNEPTRVAWVTAAAGGAIALAGIVMAAVHDRLELGNLEVLPWVLAAAATGQALRSNRAQRAMLEERARRAEQGREDEARSRVQAERLRIARDLHDAVGHHVALINVQAGALTFLLDRDPAKARQSVEYIQNAGEAALEELRLTVGLLRQPGDLEPLEPAGRLGQLDQLIDAFTATGLHVTCDVIGDVRPLPEAVDLTAYRLIQESLTNTTKHAAATSASVRLTFHPGTLLLAVEDDGRPASDLPTAPAGHGIIGMRERAAALGGHLSAGPRPEGGFRVSAELPTLAGVR</sequence>
<comment type="caution">
    <text evidence="12">The sequence shown here is derived from an EMBL/GenBank/DDBJ whole genome shotgun (WGS) entry which is preliminary data.</text>
</comment>
<dbReference type="EMBL" id="BOPF01000041">
    <property type="protein sequence ID" value="GIJ50971.1"/>
    <property type="molecule type" value="Genomic_DNA"/>
</dbReference>
<keyword evidence="5" id="KW-0547">Nucleotide-binding</keyword>
<dbReference type="CDD" id="cd16917">
    <property type="entry name" value="HATPase_UhpB-NarQ-NarX-like"/>
    <property type="match status" value="1"/>
</dbReference>
<dbReference type="InterPro" id="IPR003594">
    <property type="entry name" value="HATPase_dom"/>
</dbReference>
<dbReference type="Pfam" id="PF02518">
    <property type="entry name" value="HATPase_c"/>
    <property type="match status" value="1"/>
</dbReference>
<organism evidence="12 13">
    <name type="scientific">Virgisporangium aliadipatigenens</name>
    <dbReference type="NCBI Taxonomy" id="741659"/>
    <lineage>
        <taxon>Bacteria</taxon>
        <taxon>Bacillati</taxon>
        <taxon>Actinomycetota</taxon>
        <taxon>Actinomycetes</taxon>
        <taxon>Micromonosporales</taxon>
        <taxon>Micromonosporaceae</taxon>
        <taxon>Virgisporangium</taxon>
    </lineage>
</organism>
<dbReference type="PANTHER" id="PTHR24421">
    <property type="entry name" value="NITRATE/NITRITE SENSOR PROTEIN NARX-RELATED"/>
    <property type="match status" value="1"/>
</dbReference>
<evidence type="ECO:0000256" key="2">
    <source>
        <dbReference type="ARBA" id="ARBA00012438"/>
    </source>
</evidence>
<evidence type="ECO:0000313" key="12">
    <source>
        <dbReference type="EMBL" id="GIJ50971.1"/>
    </source>
</evidence>